<evidence type="ECO:0008006" key="3">
    <source>
        <dbReference type="Google" id="ProtNLM"/>
    </source>
</evidence>
<dbReference type="Proteomes" id="UP000030689">
    <property type="component" value="Unassembled WGS sequence"/>
</dbReference>
<dbReference type="InterPro" id="IPR012340">
    <property type="entry name" value="NA-bd_OB-fold"/>
</dbReference>
<accession>V4MLD9</accession>
<dbReference type="Gramene" id="ESQ56362">
    <property type="protein sequence ID" value="ESQ56362"/>
    <property type="gene ID" value="EUTSA_v10026769mg"/>
</dbReference>
<name>V4MLD9_EUTSA</name>
<evidence type="ECO:0000313" key="2">
    <source>
        <dbReference type="Proteomes" id="UP000030689"/>
    </source>
</evidence>
<reference evidence="1 2" key="1">
    <citation type="journal article" date="2013" name="Front. Plant Sci.">
        <title>The Reference Genome of the Halophytic Plant Eutrema salsugineum.</title>
        <authorList>
            <person name="Yang R."/>
            <person name="Jarvis D.E."/>
            <person name="Chen H."/>
            <person name="Beilstein M.A."/>
            <person name="Grimwood J."/>
            <person name="Jenkins J."/>
            <person name="Shu S."/>
            <person name="Prochnik S."/>
            <person name="Xin M."/>
            <person name="Ma C."/>
            <person name="Schmutz J."/>
            <person name="Wing R.A."/>
            <person name="Mitchell-Olds T."/>
            <person name="Schumaker K.S."/>
            <person name="Wang X."/>
        </authorList>
    </citation>
    <scope>NUCLEOTIDE SEQUENCE [LARGE SCALE GENOMIC DNA]</scope>
</reference>
<dbReference type="PANTHER" id="PTHR47165">
    <property type="entry name" value="OS03G0429900 PROTEIN"/>
    <property type="match status" value="1"/>
</dbReference>
<evidence type="ECO:0000313" key="1">
    <source>
        <dbReference type="EMBL" id="ESQ56362.1"/>
    </source>
</evidence>
<dbReference type="Gene3D" id="2.40.50.140">
    <property type="entry name" value="Nucleic acid-binding proteins"/>
    <property type="match status" value="1"/>
</dbReference>
<dbReference type="EMBL" id="KI517384">
    <property type="protein sequence ID" value="ESQ56362.1"/>
    <property type="molecule type" value="Genomic_DNA"/>
</dbReference>
<organism evidence="1 2">
    <name type="scientific">Eutrema salsugineum</name>
    <name type="common">Saltwater cress</name>
    <name type="synonym">Sisymbrium salsugineum</name>
    <dbReference type="NCBI Taxonomy" id="72664"/>
    <lineage>
        <taxon>Eukaryota</taxon>
        <taxon>Viridiplantae</taxon>
        <taxon>Streptophyta</taxon>
        <taxon>Embryophyta</taxon>
        <taxon>Tracheophyta</taxon>
        <taxon>Spermatophyta</taxon>
        <taxon>Magnoliopsida</taxon>
        <taxon>eudicotyledons</taxon>
        <taxon>Gunneridae</taxon>
        <taxon>Pentapetalae</taxon>
        <taxon>rosids</taxon>
        <taxon>malvids</taxon>
        <taxon>Brassicales</taxon>
        <taxon>Brassicaceae</taxon>
        <taxon>Eutremeae</taxon>
        <taxon>Eutrema</taxon>
    </lineage>
</organism>
<keyword evidence="2" id="KW-1185">Reference proteome</keyword>
<dbReference type="OMA" id="SESWWAR"/>
<dbReference type="AlphaFoldDB" id="V4MLD9"/>
<dbReference type="PANTHER" id="PTHR47165:SF4">
    <property type="entry name" value="OS03G0429900 PROTEIN"/>
    <property type="match status" value="1"/>
</dbReference>
<gene>
    <name evidence="1" type="ORF">EUTSA_v10026769mg</name>
</gene>
<sequence length="215" mass="25017">MEAANGNLPLSTPLNRLALGNSMQSIIVRLMRLWEAKNYIRNSELMSVDMLLLDEKVVQAYERYKVTDNKLCIRFTDITEIRSLPDISLPIKKEKFRLCSYEDFLSLANSNIELPDVVGQVLSIQGANLDDPNSNQKIVLLLLMKEKTTVRITIWDDQASEFRRDLFYNNNSMGAAINYNSKPFRSQALRKRMSHRLKRFHNVSESWWARLWSSK</sequence>
<protein>
    <recommendedName>
        <fullName evidence="3">Replication protein A OB domain-containing protein</fullName>
    </recommendedName>
</protein>
<dbReference type="KEGG" id="eus:EUTSA_v10026769mg"/>
<proteinExistence type="predicted"/>
<dbReference type="eggNOG" id="KOG0987">
    <property type="taxonomic scope" value="Eukaryota"/>
</dbReference>
<dbReference type="STRING" id="72664.V4MLD9"/>